<gene>
    <name evidence="4" type="ORF">N7469_000313</name>
</gene>
<evidence type="ECO:0000313" key="5">
    <source>
        <dbReference type="Proteomes" id="UP001147733"/>
    </source>
</evidence>
<dbReference type="PRINTS" id="PR00380">
    <property type="entry name" value="KINESINHEAVY"/>
</dbReference>
<feature type="binding site" evidence="1">
    <location>
        <begin position="128"/>
        <end position="135"/>
    </location>
    <ligand>
        <name>ATP</name>
        <dbReference type="ChEBI" id="CHEBI:30616"/>
    </ligand>
</feature>
<dbReference type="GO" id="GO:0003777">
    <property type="term" value="F:microtubule motor activity"/>
    <property type="evidence" value="ECO:0007669"/>
    <property type="project" value="InterPro"/>
</dbReference>
<dbReference type="Proteomes" id="UP001147733">
    <property type="component" value="Unassembled WGS sequence"/>
</dbReference>
<dbReference type="InterPro" id="IPR036961">
    <property type="entry name" value="Kinesin_motor_dom_sf"/>
</dbReference>
<dbReference type="GO" id="GO:0005819">
    <property type="term" value="C:spindle"/>
    <property type="evidence" value="ECO:0007669"/>
    <property type="project" value="TreeGrafter"/>
</dbReference>
<dbReference type="InterPro" id="IPR027417">
    <property type="entry name" value="P-loop_NTPase"/>
</dbReference>
<feature type="compositionally biased region" description="Polar residues" evidence="2">
    <location>
        <begin position="453"/>
        <end position="479"/>
    </location>
</feature>
<dbReference type="GeneID" id="81378400"/>
<proteinExistence type="inferred from homology"/>
<evidence type="ECO:0000256" key="2">
    <source>
        <dbReference type="SAM" id="MobiDB-lite"/>
    </source>
</evidence>
<feature type="domain" description="Kinesin motor" evidence="3">
    <location>
        <begin position="36"/>
        <end position="367"/>
    </location>
</feature>
<dbReference type="GO" id="GO:0016887">
    <property type="term" value="F:ATP hydrolysis activity"/>
    <property type="evidence" value="ECO:0007669"/>
    <property type="project" value="TreeGrafter"/>
</dbReference>
<feature type="region of interest" description="Disordered" evidence="2">
    <location>
        <begin position="453"/>
        <end position="492"/>
    </location>
</feature>
<organism evidence="4 5">
    <name type="scientific">Penicillium citrinum</name>
    <dbReference type="NCBI Taxonomy" id="5077"/>
    <lineage>
        <taxon>Eukaryota</taxon>
        <taxon>Fungi</taxon>
        <taxon>Dikarya</taxon>
        <taxon>Ascomycota</taxon>
        <taxon>Pezizomycotina</taxon>
        <taxon>Eurotiomycetes</taxon>
        <taxon>Eurotiomycetidae</taxon>
        <taxon>Eurotiales</taxon>
        <taxon>Aspergillaceae</taxon>
        <taxon>Penicillium</taxon>
    </lineage>
</organism>
<reference evidence="4" key="2">
    <citation type="journal article" date="2023" name="IMA Fungus">
        <title>Comparative genomic study of the Penicillium genus elucidates a diverse pangenome and 15 lateral gene transfer events.</title>
        <authorList>
            <person name="Petersen C."/>
            <person name="Sorensen T."/>
            <person name="Nielsen M.R."/>
            <person name="Sondergaard T.E."/>
            <person name="Sorensen J.L."/>
            <person name="Fitzpatrick D.A."/>
            <person name="Frisvad J.C."/>
            <person name="Nielsen K.L."/>
        </authorList>
    </citation>
    <scope>NUCLEOTIDE SEQUENCE</scope>
    <source>
        <strain evidence="4">IBT 23319</strain>
    </source>
</reference>
<dbReference type="PANTHER" id="PTHR24115">
    <property type="entry name" value="KINESIN-RELATED"/>
    <property type="match status" value="1"/>
</dbReference>
<comment type="similarity">
    <text evidence="1">Belongs to the TRAFAC class myosin-kinesin ATPase superfamily. Kinesin family.</text>
</comment>
<dbReference type="EMBL" id="JAPQKT010000001">
    <property type="protein sequence ID" value="KAJ5241986.1"/>
    <property type="molecule type" value="Genomic_DNA"/>
</dbReference>
<keyword evidence="1" id="KW-0067">ATP-binding</keyword>
<dbReference type="SUPFAM" id="SSF52540">
    <property type="entry name" value="P-loop containing nucleoside triphosphate hydrolases"/>
    <property type="match status" value="1"/>
</dbReference>
<dbReference type="InterPro" id="IPR001752">
    <property type="entry name" value="Kinesin_motor_dom"/>
</dbReference>
<dbReference type="InterPro" id="IPR027640">
    <property type="entry name" value="Kinesin-like_fam"/>
</dbReference>
<keyword evidence="5" id="KW-1185">Reference proteome</keyword>
<dbReference type="SMART" id="SM00129">
    <property type="entry name" value="KISc"/>
    <property type="match status" value="1"/>
</dbReference>
<dbReference type="GO" id="GO:0007018">
    <property type="term" value="P:microtubule-based movement"/>
    <property type="evidence" value="ECO:0007669"/>
    <property type="project" value="InterPro"/>
</dbReference>
<dbReference type="Gene3D" id="3.40.850.10">
    <property type="entry name" value="Kinesin motor domain"/>
    <property type="match status" value="1"/>
</dbReference>
<dbReference type="InterPro" id="IPR013761">
    <property type="entry name" value="SAM/pointed_sf"/>
</dbReference>
<evidence type="ECO:0000313" key="4">
    <source>
        <dbReference type="EMBL" id="KAJ5241986.1"/>
    </source>
</evidence>
<dbReference type="GO" id="GO:0008017">
    <property type="term" value="F:microtubule binding"/>
    <property type="evidence" value="ECO:0007669"/>
    <property type="project" value="InterPro"/>
</dbReference>
<dbReference type="GO" id="GO:0005524">
    <property type="term" value="F:ATP binding"/>
    <property type="evidence" value="ECO:0007669"/>
    <property type="project" value="UniProtKB-UniRule"/>
</dbReference>
<dbReference type="PROSITE" id="PS50067">
    <property type="entry name" value="KINESIN_MOTOR_2"/>
    <property type="match status" value="1"/>
</dbReference>
<dbReference type="Pfam" id="PF00225">
    <property type="entry name" value="Kinesin"/>
    <property type="match status" value="1"/>
</dbReference>
<dbReference type="OrthoDB" id="3176171at2759"/>
<protein>
    <recommendedName>
        <fullName evidence="3">Kinesin motor domain-containing protein</fullName>
    </recommendedName>
</protein>
<reference evidence="4" key="1">
    <citation type="submission" date="2022-11" db="EMBL/GenBank/DDBJ databases">
        <authorList>
            <person name="Petersen C."/>
        </authorList>
    </citation>
    <scope>NUCLEOTIDE SEQUENCE</scope>
    <source>
        <strain evidence="4">IBT 23319</strain>
    </source>
</reference>
<comment type="caution">
    <text evidence="4">The sequence shown here is derived from an EMBL/GenBank/DDBJ whole genome shotgun (WGS) entry which is preliminary data.</text>
</comment>
<name>A0A9W9PCN8_PENCI</name>
<dbReference type="PANTHER" id="PTHR24115:SF0">
    <property type="entry name" value="FI21273P1-RELATED"/>
    <property type="match status" value="1"/>
</dbReference>
<evidence type="ECO:0000256" key="1">
    <source>
        <dbReference type="PROSITE-ProRule" id="PRU00283"/>
    </source>
</evidence>
<dbReference type="GO" id="GO:0005874">
    <property type="term" value="C:microtubule"/>
    <property type="evidence" value="ECO:0007669"/>
    <property type="project" value="TreeGrafter"/>
</dbReference>
<dbReference type="SUPFAM" id="SSF47769">
    <property type="entry name" value="SAM/Pointed domain"/>
    <property type="match status" value="1"/>
</dbReference>
<accession>A0A9W9PCN8</accession>
<evidence type="ECO:0000259" key="3">
    <source>
        <dbReference type="PROSITE" id="PS50067"/>
    </source>
</evidence>
<dbReference type="GO" id="GO:0005871">
    <property type="term" value="C:kinesin complex"/>
    <property type="evidence" value="ECO:0007669"/>
    <property type="project" value="TreeGrafter"/>
</dbReference>
<keyword evidence="1" id="KW-0505">Motor protein</keyword>
<sequence length="600" mass="66106">MEEYLLQNVQRYQLLVKRFVPPPAKRNAAPEPTASNLVVATRIRPILEDEISSGQVPAIFTRKNESGVVDLHELKRVVRGLPTLNSSVYQAGKVYGADSTTDTIYEDIVHPLLPWVWAGNVGTLFAYGQTGSGKTFSISRLERSVAGALFDGSLPGKRKIFVSIFELAGSSARDLLSSQLTGPAPFQLLEDSFGDIQLSGASEFEVGFTGEFLQLIEQATAYRKTASTEKNSGSSRSHAVCRLRIVNPDANVVDDGYLYLVDLAGSEAARDIFDHSADRMKETREINMSLSVLKDCIRSIAGVSTSNSKKSYVPFRQSTLTKTLKHVFDPSGARKCKTAVLACVNPSFLDTGATKNTLRYAEMLFATRTTHKQPGHNPNVPMTWSNKDVRHYIVTKSGNPSVAPFDLAPNETGAQLLRLPVEIFVERCMKTPGVTEDQARAFHLKLWSLHTDSQQKQSTKKAGQGSGTTDRQTLAMSNKSSRDLSETSPGPPFIERIRPGITISWNPPAHFPFHQKSQNLAVVLCPQDAAGEHAVDVRGNFVQRSQNGEKAFLCALVLSGETALSYEIHLWKQFVVPVQDMQAEVILEYDPATRYYHISV</sequence>
<keyword evidence="1" id="KW-0547">Nucleotide-binding</keyword>
<dbReference type="RefSeq" id="XP_056504990.1">
    <property type="nucleotide sequence ID" value="XM_056639233.1"/>
</dbReference>
<dbReference type="AlphaFoldDB" id="A0A9W9PCN8"/>